<keyword evidence="1" id="KW-0732">Signal</keyword>
<evidence type="ECO:0000313" key="2">
    <source>
        <dbReference type="EMBL" id="GMS96873.1"/>
    </source>
</evidence>
<name>A0AAV5TS57_9BILA</name>
<organism evidence="2 3">
    <name type="scientific">Pristionchus entomophagus</name>
    <dbReference type="NCBI Taxonomy" id="358040"/>
    <lineage>
        <taxon>Eukaryota</taxon>
        <taxon>Metazoa</taxon>
        <taxon>Ecdysozoa</taxon>
        <taxon>Nematoda</taxon>
        <taxon>Chromadorea</taxon>
        <taxon>Rhabditida</taxon>
        <taxon>Rhabditina</taxon>
        <taxon>Diplogasteromorpha</taxon>
        <taxon>Diplogasteroidea</taxon>
        <taxon>Neodiplogasteridae</taxon>
        <taxon>Pristionchus</taxon>
    </lineage>
</organism>
<comment type="caution">
    <text evidence="2">The sequence shown here is derived from an EMBL/GenBank/DDBJ whole genome shotgun (WGS) entry which is preliminary data.</text>
</comment>
<evidence type="ECO:0000256" key="1">
    <source>
        <dbReference type="SAM" id="SignalP"/>
    </source>
</evidence>
<dbReference type="Proteomes" id="UP001432027">
    <property type="component" value="Unassembled WGS sequence"/>
</dbReference>
<keyword evidence="3" id="KW-1185">Reference proteome</keyword>
<feature type="chain" id="PRO_5043753097" description="G protein-coupled receptor" evidence="1">
    <location>
        <begin position="22"/>
        <end position="98"/>
    </location>
</feature>
<gene>
    <name evidence="2" type="ORF">PENTCL1PPCAC_19048</name>
</gene>
<dbReference type="EMBL" id="BTSX01000004">
    <property type="protein sequence ID" value="GMS96873.1"/>
    <property type="molecule type" value="Genomic_DNA"/>
</dbReference>
<sequence>CWSLLDILPLLYLALYTRVSSTNKSFFLFSVAPRSNHCCITEHFVVVHFRSSIIKPRSSSIVSPIAGPRQILESSAVHDGLLSCIHRIARTLRGTKHT</sequence>
<feature type="non-terminal residue" evidence="2">
    <location>
        <position position="1"/>
    </location>
</feature>
<feature type="signal peptide" evidence="1">
    <location>
        <begin position="1"/>
        <end position="21"/>
    </location>
</feature>
<protein>
    <recommendedName>
        <fullName evidence="4">G protein-coupled receptor</fullName>
    </recommendedName>
</protein>
<evidence type="ECO:0008006" key="4">
    <source>
        <dbReference type="Google" id="ProtNLM"/>
    </source>
</evidence>
<dbReference type="AlphaFoldDB" id="A0AAV5TS57"/>
<evidence type="ECO:0000313" key="3">
    <source>
        <dbReference type="Proteomes" id="UP001432027"/>
    </source>
</evidence>
<accession>A0AAV5TS57</accession>
<proteinExistence type="predicted"/>
<reference evidence="2" key="1">
    <citation type="submission" date="2023-10" db="EMBL/GenBank/DDBJ databases">
        <title>Genome assembly of Pristionchus species.</title>
        <authorList>
            <person name="Yoshida K."/>
            <person name="Sommer R.J."/>
        </authorList>
    </citation>
    <scope>NUCLEOTIDE SEQUENCE</scope>
    <source>
        <strain evidence="2">RS0144</strain>
    </source>
</reference>